<dbReference type="Proteomes" id="UP000008237">
    <property type="component" value="Unassembled WGS sequence"/>
</dbReference>
<organism evidence="3">
    <name type="scientific">Harpegnathos saltator</name>
    <name type="common">Jerdon's jumping ant</name>
    <dbReference type="NCBI Taxonomy" id="610380"/>
    <lineage>
        <taxon>Eukaryota</taxon>
        <taxon>Metazoa</taxon>
        <taxon>Ecdysozoa</taxon>
        <taxon>Arthropoda</taxon>
        <taxon>Hexapoda</taxon>
        <taxon>Insecta</taxon>
        <taxon>Pterygota</taxon>
        <taxon>Neoptera</taxon>
        <taxon>Endopterygota</taxon>
        <taxon>Hymenoptera</taxon>
        <taxon>Apocrita</taxon>
        <taxon>Aculeata</taxon>
        <taxon>Formicoidea</taxon>
        <taxon>Formicidae</taxon>
        <taxon>Ponerinae</taxon>
        <taxon>Ponerini</taxon>
        <taxon>Harpegnathos</taxon>
    </lineage>
</organism>
<feature type="compositionally biased region" description="Basic and acidic residues" evidence="1">
    <location>
        <begin position="64"/>
        <end position="80"/>
    </location>
</feature>
<evidence type="ECO:0000313" key="3">
    <source>
        <dbReference type="Proteomes" id="UP000008237"/>
    </source>
</evidence>
<feature type="compositionally biased region" description="Basic and acidic residues" evidence="1">
    <location>
        <begin position="1"/>
        <end position="14"/>
    </location>
</feature>
<dbReference type="OrthoDB" id="8196194at2759"/>
<feature type="region of interest" description="Disordered" evidence="1">
    <location>
        <begin position="1"/>
        <end position="93"/>
    </location>
</feature>
<dbReference type="AlphaFoldDB" id="E2BT80"/>
<sequence>QQEEVKAEEAKPESTGESPAEVAEVTTPTEGTPASPNAVASPDSKEAKKKDKKKKWSFRSISFSKKDKTKPSRDETRKNGDVPMDGNMSVQEPLAEVSRESISYDYYAHYSRSRVRRLLDVDDYY</sequence>
<gene>
    <name evidence="2" type="ORF">EAI_03791</name>
</gene>
<protein>
    <submittedName>
        <fullName evidence="2">Uncharacterized protein</fullName>
    </submittedName>
</protein>
<evidence type="ECO:0000256" key="1">
    <source>
        <dbReference type="SAM" id="MobiDB-lite"/>
    </source>
</evidence>
<dbReference type="STRING" id="610380.E2BT80"/>
<proteinExistence type="predicted"/>
<feature type="compositionally biased region" description="Polar residues" evidence="1">
    <location>
        <begin position="26"/>
        <end position="35"/>
    </location>
</feature>
<keyword evidence="3" id="KW-1185">Reference proteome</keyword>
<evidence type="ECO:0000313" key="2">
    <source>
        <dbReference type="EMBL" id="EFN81082.1"/>
    </source>
</evidence>
<name>E2BT80_HARSA</name>
<accession>E2BT80</accession>
<dbReference type="InParanoid" id="E2BT80"/>
<reference evidence="2 3" key="1">
    <citation type="journal article" date="2010" name="Science">
        <title>Genomic comparison of the ants Camponotus floridanus and Harpegnathos saltator.</title>
        <authorList>
            <person name="Bonasio R."/>
            <person name="Zhang G."/>
            <person name="Ye C."/>
            <person name="Mutti N.S."/>
            <person name="Fang X."/>
            <person name="Qin N."/>
            <person name="Donahue G."/>
            <person name="Yang P."/>
            <person name="Li Q."/>
            <person name="Li C."/>
            <person name="Zhang P."/>
            <person name="Huang Z."/>
            <person name="Berger S.L."/>
            <person name="Reinberg D."/>
            <person name="Wang J."/>
            <person name="Liebig J."/>
        </authorList>
    </citation>
    <scope>NUCLEOTIDE SEQUENCE [LARGE SCALE GENOMIC DNA]</scope>
    <source>
        <strain evidence="2 3">R22 G/1</strain>
    </source>
</reference>
<dbReference type="EMBL" id="GL450384">
    <property type="protein sequence ID" value="EFN81082.1"/>
    <property type="molecule type" value="Genomic_DNA"/>
</dbReference>
<feature type="non-terminal residue" evidence="2">
    <location>
        <position position="1"/>
    </location>
</feature>